<dbReference type="EMBL" id="JABBWG010000014">
    <property type="protein sequence ID" value="KAG1817224.1"/>
    <property type="molecule type" value="Genomic_DNA"/>
</dbReference>
<dbReference type="Proteomes" id="UP000807769">
    <property type="component" value="Unassembled WGS sequence"/>
</dbReference>
<name>A0A9P7JE20_9AGAM</name>
<dbReference type="InterPro" id="IPR056884">
    <property type="entry name" value="NPHP3-like_N"/>
</dbReference>
<reference evidence="3" key="1">
    <citation type="journal article" date="2020" name="New Phytol.">
        <title>Comparative genomics reveals dynamic genome evolution in host specialist ectomycorrhizal fungi.</title>
        <authorList>
            <person name="Lofgren L.A."/>
            <person name="Nguyen N.H."/>
            <person name="Vilgalys R."/>
            <person name="Ruytinx J."/>
            <person name="Liao H.L."/>
            <person name="Branco S."/>
            <person name="Kuo A."/>
            <person name="LaButti K."/>
            <person name="Lipzen A."/>
            <person name="Andreopoulos W."/>
            <person name="Pangilinan J."/>
            <person name="Riley R."/>
            <person name="Hundley H."/>
            <person name="Na H."/>
            <person name="Barry K."/>
            <person name="Grigoriev I.V."/>
            <person name="Stajich J.E."/>
            <person name="Kennedy P.G."/>
        </authorList>
    </citation>
    <scope>NUCLEOTIDE SEQUENCE</scope>
    <source>
        <strain evidence="3">MN1</strain>
    </source>
</reference>
<evidence type="ECO:0000313" key="3">
    <source>
        <dbReference type="EMBL" id="KAG1817224.1"/>
    </source>
</evidence>
<dbReference type="Pfam" id="PF24883">
    <property type="entry name" value="NPHP3_N"/>
    <property type="match status" value="1"/>
</dbReference>
<dbReference type="RefSeq" id="XP_041193643.1">
    <property type="nucleotide sequence ID" value="XM_041330910.1"/>
</dbReference>
<feature type="domain" description="Nephrocystin 3-like N-terminal" evidence="2">
    <location>
        <begin position="48"/>
        <end position="145"/>
    </location>
</feature>
<evidence type="ECO:0000259" key="2">
    <source>
        <dbReference type="Pfam" id="PF24883"/>
    </source>
</evidence>
<organism evidence="3 4">
    <name type="scientific">Suillus subaureus</name>
    <dbReference type="NCBI Taxonomy" id="48587"/>
    <lineage>
        <taxon>Eukaryota</taxon>
        <taxon>Fungi</taxon>
        <taxon>Dikarya</taxon>
        <taxon>Basidiomycota</taxon>
        <taxon>Agaricomycotina</taxon>
        <taxon>Agaricomycetes</taxon>
        <taxon>Agaricomycetidae</taxon>
        <taxon>Boletales</taxon>
        <taxon>Suillineae</taxon>
        <taxon>Suillaceae</taxon>
        <taxon>Suillus</taxon>
    </lineage>
</organism>
<comment type="caution">
    <text evidence="3">The sequence shown here is derived from an EMBL/GenBank/DDBJ whole genome shotgun (WGS) entry which is preliminary data.</text>
</comment>
<protein>
    <recommendedName>
        <fullName evidence="2">Nephrocystin 3-like N-terminal domain-containing protein</fullName>
    </recommendedName>
</protein>
<keyword evidence="4" id="KW-1185">Reference proteome</keyword>
<evidence type="ECO:0000313" key="4">
    <source>
        <dbReference type="Proteomes" id="UP000807769"/>
    </source>
</evidence>
<dbReference type="OrthoDB" id="2928561at2759"/>
<gene>
    <name evidence="3" type="ORF">BJ212DRAFT_1270712</name>
</gene>
<dbReference type="AlphaFoldDB" id="A0A9P7JE20"/>
<sequence length="156" mass="17947">MPEEASSWEKLSQVAVKGAQYDSHECQPHPKCLKGTKMDLLKVIYGLLDKQEENQIIWLHGTAGVRKSAVAFTIAERMRELKVTERSKEKWLAGTFFFLRKHMKHRTTGYFFATLAYQLGSNFPSICLDMNRAIMENPTLLDHNTSLHNNMEALFL</sequence>
<accession>A0A9P7JE20</accession>
<evidence type="ECO:0000256" key="1">
    <source>
        <dbReference type="ARBA" id="ARBA00022737"/>
    </source>
</evidence>
<dbReference type="GeneID" id="64624927"/>
<proteinExistence type="predicted"/>
<keyword evidence="1" id="KW-0677">Repeat</keyword>